<dbReference type="InterPro" id="IPR013320">
    <property type="entry name" value="ConA-like_dom_sf"/>
</dbReference>
<dbReference type="InterPro" id="IPR013189">
    <property type="entry name" value="Glyco_hydro_32_C"/>
</dbReference>
<dbReference type="Gene3D" id="2.115.10.20">
    <property type="entry name" value="Glycosyl hydrolase domain, family 43"/>
    <property type="match status" value="2"/>
</dbReference>
<keyword evidence="3 4" id="KW-0326">Glycosidase</keyword>
<evidence type="ECO:0000313" key="9">
    <source>
        <dbReference type="Proteomes" id="UP000094385"/>
    </source>
</evidence>
<sequence length="720" mass="79862">MVSLTTCVFLVLLGFGRLVHSYYTEEYRPQFHFTPEQNWMNDPNGLVYYNGQYHLFYQYNPNGTTWGFMSWGHAVSTDLVHWKHLPIALECESDSNGNVLQMFFSGSAVVDVNNTSGFAVPVGKSRYGKVIYSTPMVAIYTSNYPTAHTQSNGVVIRAGQQSQSIAFSNDNGLTWTQYEGNPVIESPPAQYADQYQQFRDPFVFWYAPSSKWIMVASLAMEHILLIYSSDDLKNWTLQSQFGPENARFGQWECPSLFPLYVDGNKNTVKWVILMGINPGGVITGSGTQYILGSFNGTTFVPDPSDVYDPSQIPAGSTVFQDFESISSSFEELGWSATGDFSGLGPQNASTVQVWDIMGYLGTGVMTTYLFGDIAKGTITSPTFTITKQYISFLIAGGYYPYNPATAGTPDDNQVSFSLVIGGQVVHSQTGTDTEDLVWRNWNVAGWMGQEAYFIVTDVNTGPFAHLHVDEIIFSDSPKDEGNWFDFGPDYYAAATYNGLDINHRTVIGWMNNWAYAQNIPTSPWRSAMAVPRTLALKTIHNKVRLVQQPVSSLSSLYTSKLYSKQIQSLRAGETAINVPAPYNARMKLTVQFTRGSGTQFGVILRANTTDTQETVIGYDFLGQNVFVDRFKSGDNSFVDWQPNPYPGHFIATLPTKSTDCITLNIFLDWSSVEVFDGQGQAVITSQIFPLDDSAQVKLFSVGGTTNLVTVSVNGIKSSWT</sequence>
<evidence type="ECO:0000256" key="2">
    <source>
        <dbReference type="ARBA" id="ARBA00022801"/>
    </source>
</evidence>
<accession>A0A1E3PUJ5</accession>
<dbReference type="InterPro" id="IPR023296">
    <property type="entry name" value="Glyco_hydro_beta-prop_sf"/>
</dbReference>
<dbReference type="InterPro" id="IPR001362">
    <property type="entry name" value="Glyco_hydro_32"/>
</dbReference>
<name>A0A1E3PUJ5_LIPST</name>
<dbReference type="GO" id="GO:0005987">
    <property type="term" value="P:sucrose catabolic process"/>
    <property type="evidence" value="ECO:0007669"/>
    <property type="project" value="TreeGrafter"/>
</dbReference>
<dbReference type="SUPFAM" id="SSF49899">
    <property type="entry name" value="Concanavalin A-like lectins/glucanases"/>
    <property type="match status" value="1"/>
</dbReference>
<feature type="signal peptide" evidence="5">
    <location>
        <begin position="1"/>
        <end position="21"/>
    </location>
</feature>
<dbReference type="Gene3D" id="2.60.120.560">
    <property type="entry name" value="Exo-inulinase, domain 1"/>
    <property type="match status" value="1"/>
</dbReference>
<dbReference type="PANTHER" id="PTHR42800">
    <property type="entry name" value="EXOINULINASE INUD (AFU_ORTHOLOGUE AFUA_5G00480)"/>
    <property type="match status" value="1"/>
</dbReference>
<evidence type="ECO:0000259" key="6">
    <source>
        <dbReference type="Pfam" id="PF00251"/>
    </source>
</evidence>
<evidence type="ECO:0000313" key="8">
    <source>
        <dbReference type="EMBL" id="ODQ68944.1"/>
    </source>
</evidence>
<dbReference type="GO" id="GO:0004575">
    <property type="term" value="F:sucrose alpha-glucosidase activity"/>
    <property type="evidence" value="ECO:0007669"/>
    <property type="project" value="TreeGrafter"/>
</dbReference>
<feature type="chain" id="PRO_5009133970" evidence="5">
    <location>
        <begin position="22"/>
        <end position="720"/>
    </location>
</feature>
<feature type="domain" description="Glycosyl hydrolase family 32 C-terminal" evidence="7">
    <location>
        <begin position="556"/>
        <end position="712"/>
    </location>
</feature>
<keyword evidence="9" id="KW-1185">Reference proteome</keyword>
<evidence type="ECO:0000256" key="1">
    <source>
        <dbReference type="ARBA" id="ARBA00009902"/>
    </source>
</evidence>
<feature type="domain" description="Glycosyl hydrolase family 32 N-terminal" evidence="6">
    <location>
        <begin position="32"/>
        <end position="307"/>
    </location>
</feature>
<dbReference type="GO" id="GO:0005737">
    <property type="term" value="C:cytoplasm"/>
    <property type="evidence" value="ECO:0007669"/>
    <property type="project" value="TreeGrafter"/>
</dbReference>
<dbReference type="PANTHER" id="PTHR42800:SF1">
    <property type="entry name" value="EXOINULINASE INUD (AFU_ORTHOLOGUE AFUA_5G00480)"/>
    <property type="match status" value="1"/>
</dbReference>
<dbReference type="GO" id="GO:0005576">
    <property type="term" value="C:extracellular region"/>
    <property type="evidence" value="ECO:0007669"/>
    <property type="project" value="UniProtKB-ARBA"/>
</dbReference>
<evidence type="ECO:0000256" key="5">
    <source>
        <dbReference type="SAM" id="SignalP"/>
    </source>
</evidence>
<organism evidence="8 9">
    <name type="scientific">Lipomyces starkeyi NRRL Y-11557</name>
    <dbReference type="NCBI Taxonomy" id="675824"/>
    <lineage>
        <taxon>Eukaryota</taxon>
        <taxon>Fungi</taxon>
        <taxon>Dikarya</taxon>
        <taxon>Ascomycota</taxon>
        <taxon>Saccharomycotina</taxon>
        <taxon>Lipomycetes</taxon>
        <taxon>Lipomycetales</taxon>
        <taxon>Lipomycetaceae</taxon>
        <taxon>Lipomyces</taxon>
    </lineage>
</organism>
<gene>
    <name evidence="8" type="ORF">LIPSTDRAFT_204320</name>
</gene>
<feature type="domain" description="Glycosyl hydrolase family 32 N-terminal" evidence="6">
    <location>
        <begin position="476"/>
        <end position="549"/>
    </location>
</feature>
<dbReference type="STRING" id="675824.A0A1E3PUJ5"/>
<dbReference type="SUPFAM" id="SSF75005">
    <property type="entry name" value="Arabinanase/levansucrase/invertase"/>
    <property type="match status" value="1"/>
</dbReference>
<proteinExistence type="inferred from homology"/>
<evidence type="ECO:0000259" key="7">
    <source>
        <dbReference type="Pfam" id="PF08244"/>
    </source>
</evidence>
<dbReference type="EMBL" id="KV454307">
    <property type="protein sequence ID" value="ODQ68944.1"/>
    <property type="molecule type" value="Genomic_DNA"/>
</dbReference>
<keyword evidence="2 4" id="KW-0378">Hydrolase</keyword>
<dbReference type="AlphaFoldDB" id="A0A1E3PUJ5"/>
<dbReference type="Pfam" id="PF00251">
    <property type="entry name" value="Glyco_hydro_32N"/>
    <property type="match status" value="2"/>
</dbReference>
<dbReference type="Pfam" id="PF08244">
    <property type="entry name" value="Glyco_hydro_32C"/>
    <property type="match status" value="1"/>
</dbReference>
<evidence type="ECO:0000256" key="3">
    <source>
        <dbReference type="ARBA" id="ARBA00023295"/>
    </source>
</evidence>
<keyword evidence="5" id="KW-0732">Signal</keyword>
<evidence type="ECO:0000256" key="4">
    <source>
        <dbReference type="RuleBase" id="RU362110"/>
    </source>
</evidence>
<dbReference type="CDD" id="cd18622">
    <property type="entry name" value="GH32_Inu-like"/>
    <property type="match status" value="1"/>
</dbReference>
<protein>
    <submittedName>
        <fullName evidence="8">Uncharacterized protein</fullName>
    </submittedName>
</protein>
<dbReference type="InterPro" id="IPR013148">
    <property type="entry name" value="Glyco_hydro_32_N"/>
</dbReference>
<dbReference type="PROSITE" id="PS00609">
    <property type="entry name" value="GLYCOSYL_HYDROL_F32"/>
    <property type="match status" value="1"/>
</dbReference>
<reference evidence="8 9" key="1">
    <citation type="journal article" date="2016" name="Proc. Natl. Acad. Sci. U.S.A.">
        <title>Comparative genomics of biotechnologically important yeasts.</title>
        <authorList>
            <person name="Riley R."/>
            <person name="Haridas S."/>
            <person name="Wolfe K.H."/>
            <person name="Lopes M.R."/>
            <person name="Hittinger C.T."/>
            <person name="Goeker M."/>
            <person name="Salamov A.A."/>
            <person name="Wisecaver J.H."/>
            <person name="Long T.M."/>
            <person name="Calvey C.H."/>
            <person name="Aerts A.L."/>
            <person name="Barry K.W."/>
            <person name="Choi C."/>
            <person name="Clum A."/>
            <person name="Coughlan A.Y."/>
            <person name="Deshpande S."/>
            <person name="Douglass A.P."/>
            <person name="Hanson S.J."/>
            <person name="Klenk H.-P."/>
            <person name="LaButti K.M."/>
            <person name="Lapidus A."/>
            <person name="Lindquist E.A."/>
            <person name="Lipzen A.M."/>
            <person name="Meier-Kolthoff J.P."/>
            <person name="Ohm R.A."/>
            <person name="Otillar R.P."/>
            <person name="Pangilinan J.L."/>
            <person name="Peng Y."/>
            <person name="Rokas A."/>
            <person name="Rosa C.A."/>
            <person name="Scheuner C."/>
            <person name="Sibirny A.A."/>
            <person name="Slot J.C."/>
            <person name="Stielow J.B."/>
            <person name="Sun H."/>
            <person name="Kurtzman C.P."/>
            <person name="Blackwell M."/>
            <person name="Grigoriev I.V."/>
            <person name="Jeffries T.W."/>
        </authorList>
    </citation>
    <scope>NUCLEOTIDE SEQUENCE [LARGE SCALE GENOMIC DNA]</scope>
    <source>
        <strain evidence="8 9">NRRL Y-11557</strain>
    </source>
</reference>
<dbReference type="SMART" id="SM00640">
    <property type="entry name" value="Glyco_32"/>
    <property type="match status" value="1"/>
</dbReference>
<dbReference type="OrthoDB" id="202537at2759"/>
<dbReference type="Proteomes" id="UP000094385">
    <property type="component" value="Unassembled WGS sequence"/>
</dbReference>
<dbReference type="InterPro" id="IPR018053">
    <property type="entry name" value="Glyco_hydro_32_AS"/>
</dbReference>
<comment type="similarity">
    <text evidence="1 4">Belongs to the glycosyl hydrolase 32 family.</text>
</comment>